<evidence type="ECO:0000256" key="9">
    <source>
        <dbReference type="SAM" id="MobiDB-lite"/>
    </source>
</evidence>
<feature type="region of interest" description="Disordered" evidence="9">
    <location>
        <begin position="230"/>
        <end position="301"/>
    </location>
</feature>
<dbReference type="InterPro" id="IPR036236">
    <property type="entry name" value="Znf_C2H2_sf"/>
</dbReference>
<evidence type="ECO:0000313" key="11">
    <source>
        <dbReference type="EMBL" id="CAG5104856.1"/>
    </source>
</evidence>
<dbReference type="PANTHER" id="PTHR45718">
    <property type="entry name" value="TRANSCRIPTIONAL ACTIVATOR CUBITUS INTERRUPTUS"/>
    <property type="match status" value="1"/>
</dbReference>
<sequence>MTYSTESSSFSEQVLSGLVPTTEIPPICTTPPAAIKIEAASYSCDWVEHGAECNLEWPSMAEFVEHVVEQHMMESPNGEYFCFWNNCPRFGTPFKAKYKLVNHMRVHTGEKPFSCNTCDKSFARSENLKIHKRVHTGDKPFICPHPGCGRAFSNSSDRKKHQNVHQKGVLMCPILGCDRSYSHPSSMRKHLKTHGAAAKGVPLPQRILEGSSQLNQQIHQGIQSLVDPAYLHNQHPPHPLQPMGSPHSAGSGSPPPFHPFPLYQHPASFINTSADSGLASSPNQSMGSPGSTENQPPYWTPFLSELNSADAPPAAPQQQFPFWPVPAPAQQMNHFWRNLHNHSNGETTVPSVY</sequence>
<dbReference type="Proteomes" id="UP001158576">
    <property type="component" value="Chromosome 1"/>
</dbReference>
<feature type="domain" description="C2H2-type" evidence="10">
    <location>
        <begin position="170"/>
        <end position="199"/>
    </location>
</feature>
<feature type="compositionally biased region" description="Polar residues" evidence="9">
    <location>
        <begin position="269"/>
        <end position="297"/>
    </location>
</feature>
<accession>A0ABN7SS99</accession>
<protein>
    <submittedName>
        <fullName evidence="11">Oidioi.mRNA.OKI2018_I69.chr1.g1608.t1.cds</fullName>
    </submittedName>
</protein>
<dbReference type="PANTHER" id="PTHR45718:SF4">
    <property type="entry name" value="TRANSCRIPTIONAL ACTIVATOR CUBITUS INTERRUPTUS"/>
    <property type="match status" value="1"/>
</dbReference>
<evidence type="ECO:0000256" key="1">
    <source>
        <dbReference type="ARBA" id="ARBA00004123"/>
    </source>
</evidence>
<evidence type="ECO:0000256" key="5">
    <source>
        <dbReference type="ARBA" id="ARBA00022771"/>
    </source>
</evidence>
<dbReference type="InterPro" id="IPR056436">
    <property type="entry name" value="Znf-C2H2_ZIC1-5/GLI1-3-like"/>
</dbReference>
<comment type="similarity">
    <text evidence="2">Belongs to the GLI C2H2-type zinc-finger protein family.</text>
</comment>
<dbReference type="Gene3D" id="3.30.160.60">
    <property type="entry name" value="Classic Zinc Finger"/>
    <property type="match status" value="4"/>
</dbReference>
<proteinExistence type="inferred from homology"/>
<organism evidence="11 12">
    <name type="scientific">Oikopleura dioica</name>
    <name type="common">Tunicate</name>
    <dbReference type="NCBI Taxonomy" id="34765"/>
    <lineage>
        <taxon>Eukaryota</taxon>
        <taxon>Metazoa</taxon>
        <taxon>Chordata</taxon>
        <taxon>Tunicata</taxon>
        <taxon>Appendicularia</taxon>
        <taxon>Copelata</taxon>
        <taxon>Oikopleuridae</taxon>
        <taxon>Oikopleura</taxon>
    </lineage>
</organism>
<evidence type="ECO:0000256" key="4">
    <source>
        <dbReference type="ARBA" id="ARBA00022737"/>
    </source>
</evidence>
<dbReference type="SMART" id="SM00355">
    <property type="entry name" value="ZnF_C2H2"/>
    <property type="match status" value="4"/>
</dbReference>
<evidence type="ECO:0000313" key="12">
    <source>
        <dbReference type="Proteomes" id="UP001158576"/>
    </source>
</evidence>
<evidence type="ECO:0000256" key="7">
    <source>
        <dbReference type="ARBA" id="ARBA00023242"/>
    </source>
</evidence>
<feature type="domain" description="C2H2-type" evidence="10">
    <location>
        <begin position="141"/>
        <end position="165"/>
    </location>
</feature>
<feature type="compositionally biased region" description="Low complexity" evidence="9">
    <location>
        <begin position="241"/>
        <end position="252"/>
    </location>
</feature>
<gene>
    <name evidence="11" type="ORF">OKIOD_LOCUS10373</name>
</gene>
<dbReference type="Pfam" id="PF23561">
    <property type="entry name" value="zf-C2H2_15"/>
    <property type="match status" value="1"/>
</dbReference>
<evidence type="ECO:0000256" key="3">
    <source>
        <dbReference type="ARBA" id="ARBA00022723"/>
    </source>
</evidence>
<keyword evidence="7" id="KW-0539">Nucleus</keyword>
<dbReference type="Pfam" id="PF00096">
    <property type="entry name" value="zf-C2H2"/>
    <property type="match status" value="3"/>
</dbReference>
<feature type="domain" description="C2H2-type" evidence="10">
    <location>
        <begin position="113"/>
        <end position="140"/>
    </location>
</feature>
<dbReference type="InterPro" id="IPR013087">
    <property type="entry name" value="Znf_C2H2_type"/>
</dbReference>
<keyword evidence="12" id="KW-1185">Reference proteome</keyword>
<feature type="domain" description="C2H2-type" evidence="10">
    <location>
        <begin position="85"/>
        <end position="112"/>
    </location>
</feature>
<dbReference type="PROSITE" id="PS50157">
    <property type="entry name" value="ZINC_FINGER_C2H2_2"/>
    <property type="match status" value="4"/>
</dbReference>
<dbReference type="SUPFAM" id="SSF57667">
    <property type="entry name" value="beta-beta-alpha zinc fingers"/>
    <property type="match status" value="2"/>
</dbReference>
<dbReference type="EMBL" id="OU015566">
    <property type="protein sequence ID" value="CAG5104856.1"/>
    <property type="molecule type" value="Genomic_DNA"/>
</dbReference>
<evidence type="ECO:0000256" key="8">
    <source>
        <dbReference type="PROSITE-ProRule" id="PRU00042"/>
    </source>
</evidence>
<evidence type="ECO:0000259" key="10">
    <source>
        <dbReference type="PROSITE" id="PS50157"/>
    </source>
</evidence>
<keyword evidence="3" id="KW-0479">Metal-binding</keyword>
<evidence type="ECO:0000256" key="6">
    <source>
        <dbReference type="ARBA" id="ARBA00022833"/>
    </source>
</evidence>
<reference evidence="11 12" key="1">
    <citation type="submission" date="2021-04" db="EMBL/GenBank/DDBJ databases">
        <authorList>
            <person name="Bliznina A."/>
        </authorList>
    </citation>
    <scope>NUCLEOTIDE SEQUENCE [LARGE SCALE GENOMIC DNA]</scope>
</reference>
<keyword evidence="4" id="KW-0677">Repeat</keyword>
<evidence type="ECO:0000256" key="2">
    <source>
        <dbReference type="ARBA" id="ARBA00010831"/>
    </source>
</evidence>
<comment type="subcellular location">
    <subcellularLocation>
        <location evidence="1">Nucleus</location>
    </subcellularLocation>
</comment>
<name>A0ABN7SS99_OIKDI</name>
<keyword evidence="6" id="KW-0862">Zinc</keyword>
<dbReference type="PROSITE" id="PS00028">
    <property type="entry name" value="ZINC_FINGER_C2H2_1"/>
    <property type="match status" value="3"/>
</dbReference>
<dbReference type="InterPro" id="IPR043359">
    <property type="entry name" value="GLI-like"/>
</dbReference>
<keyword evidence="5 8" id="KW-0863">Zinc-finger</keyword>